<gene>
    <name evidence="1" type="ORF">CA3LBN_002306</name>
</gene>
<accession>A0ABX8I440</accession>
<evidence type="ECO:0008006" key="3">
    <source>
        <dbReference type="Google" id="ProtNLM"/>
    </source>
</evidence>
<evidence type="ECO:0000313" key="1">
    <source>
        <dbReference type="EMBL" id="QWU88041.1"/>
    </source>
</evidence>
<dbReference type="SUPFAM" id="SSF54427">
    <property type="entry name" value="NTF2-like"/>
    <property type="match status" value="1"/>
</dbReference>
<dbReference type="EMBL" id="CP076662">
    <property type="protein sequence ID" value="QWU88041.1"/>
    <property type="molecule type" value="Genomic_DNA"/>
</dbReference>
<sequence length="190" mass="20879">MNLAANSQQDPTQPIEPFLKSLLASFDLSYFPSGPSAQPQFPNVEAYATQFGKQLKPACAIIFDGHPLIPQAPANDARLEFQKKWLGCPLTSHQMSSYDAHLIPGTGLYSVTVNGKVRFDEGGKSRLGESADLVQTPNGPAKPRPIWGSWYGFNMNMVIDEAVVRGSEAELINSFNYRITYKPDDSIISI</sequence>
<reference evidence="1 2" key="1">
    <citation type="submission" date="2021-06" db="EMBL/GenBank/DDBJ databases">
        <title>Candida outbreak in Lebanon.</title>
        <authorList>
            <person name="Finianos M."/>
        </authorList>
    </citation>
    <scope>NUCLEOTIDE SEQUENCE [LARGE SCALE GENOMIC DNA]</scope>
    <source>
        <strain evidence="1">CA3LBN</strain>
    </source>
</reference>
<proteinExistence type="predicted"/>
<dbReference type="Proteomes" id="UP000825434">
    <property type="component" value="Chromosome 2"/>
</dbReference>
<evidence type="ECO:0000313" key="2">
    <source>
        <dbReference type="Proteomes" id="UP000825434"/>
    </source>
</evidence>
<protein>
    <recommendedName>
        <fullName evidence="3">mRNA transport regulator MTR2</fullName>
    </recommendedName>
</protein>
<organism evidence="1 2">
    <name type="scientific">Candidozyma haemuli</name>
    <dbReference type="NCBI Taxonomy" id="45357"/>
    <lineage>
        <taxon>Eukaryota</taxon>
        <taxon>Fungi</taxon>
        <taxon>Dikarya</taxon>
        <taxon>Ascomycota</taxon>
        <taxon>Saccharomycotina</taxon>
        <taxon>Pichiomycetes</taxon>
        <taxon>Metschnikowiaceae</taxon>
        <taxon>Candidozyma</taxon>
    </lineage>
</organism>
<dbReference type="InterPro" id="IPR032710">
    <property type="entry name" value="NTF2-like_dom_sf"/>
</dbReference>
<dbReference type="Gene3D" id="3.10.450.50">
    <property type="match status" value="1"/>
</dbReference>
<dbReference type="Pfam" id="PF10429">
    <property type="entry name" value="Mtr2"/>
    <property type="match status" value="1"/>
</dbReference>
<keyword evidence="2" id="KW-1185">Reference proteome</keyword>
<dbReference type="InterPro" id="IPR019488">
    <property type="entry name" value="Nucl_pore_RNA_shuttling_Mtr2"/>
</dbReference>
<name>A0ABX8I440_9ASCO</name>